<evidence type="ECO:0000313" key="3">
    <source>
        <dbReference type="Proteomes" id="UP001165160"/>
    </source>
</evidence>
<dbReference type="EMBL" id="BRXX01000437">
    <property type="protein sequence ID" value="GMI12061.1"/>
    <property type="molecule type" value="Genomic_DNA"/>
</dbReference>
<name>A0A9W7FH98_9STRA</name>
<proteinExistence type="predicted"/>
<sequence length="424" mass="45653">MKLLTLATAYLYLITTSSASAPTKPHEDDQLYKYRSPASPRAASLSDESKTFATVGRYKSTPEGYPSFGYGMSGVSFDVTPNPDTSSSEFTLYITLSLPTVDPWYKMYSKSKDGCRFAVFRDGERVDEDIVITPDDEDPVRKVTLSSNSNSGSGSKSVKVQVLRISEDVYSKGDGNGVVFRGVTADGATLSTPAPPTLTAHFVGDSDTAGFGIHSHPNDPHCLFPKQLWSKISDASLSWASQLGKLIGAEVTLTAISGVGVDGEYGLSPWTTYMDRALPYDDSAEGVWEYSAHESPDFVFVLIGPNDCGMTHSKSCPDDWESNYISLLNHYRNVYGNKPKLVSVIGGSGSGYNDSLLSATQDAIDTFADGGGEATLVKVSKEVWDSVNDGGSNGNNGCMGHYNEKGHGMVANDLFKTLQEMNLL</sequence>
<organism evidence="2 3">
    <name type="scientific">Triparma verrucosa</name>
    <dbReference type="NCBI Taxonomy" id="1606542"/>
    <lineage>
        <taxon>Eukaryota</taxon>
        <taxon>Sar</taxon>
        <taxon>Stramenopiles</taxon>
        <taxon>Ochrophyta</taxon>
        <taxon>Bolidophyceae</taxon>
        <taxon>Parmales</taxon>
        <taxon>Triparmaceae</taxon>
        <taxon>Triparma</taxon>
    </lineage>
</organism>
<keyword evidence="1" id="KW-0732">Signal</keyword>
<gene>
    <name evidence="2" type="ORF">TrVE_jg1771</name>
</gene>
<feature type="chain" id="PRO_5040961966" evidence="1">
    <location>
        <begin position="20"/>
        <end position="424"/>
    </location>
</feature>
<evidence type="ECO:0000256" key="1">
    <source>
        <dbReference type="SAM" id="SignalP"/>
    </source>
</evidence>
<dbReference type="Proteomes" id="UP001165160">
    <property type="component" value="Unassembled WGS sequence"/>
</dbReference>
<reference evidence="3" key="1">
    <citation type="journal article" date="2023" name="Commun. Biol.">
        <title>Genome analysis of Parmales, the sister group of diatoms, reveals the evolutionary specialization of diatoms from phago-mixotrophs to photoautotrophs.</title>
        <authorList>
            <person name="Ban H."/>
            <person name="Sato S."/>
            <person name="Yoshikawa S."/>
            <person name="Yamada K."/>
            <person name="Nakamura Y."/>
            <person name="Ichinomiya M."/>
            <person name="Sato N."/>
            <person name="Blanc-Mathieu R."/>
            <person name="Endo H."/>
            <person name="Kuwata A."/>
            <person name="Ogata H."/>
        </authorList>
    </citation>
    <scope>NUCLEOTIDE SEQUENCE [LARGE SCALE GENOMIC DNA]</scope>
    <source>
        <strain evidence="3">NIES 3699</strain>
    </source>
</reference>
<keyword evidence="3" id="KW-1185">Reference proteome</keyword>
<dbReference type="PANTHER" id="PTHR37834:SF2">
    <property type="entry name" value="ESTERASE, SGNH HYDROLASE-TYPE"/>
    <property type="match status" value="1"/>
</dbReference>
<feature type="signal peptide" evidence="1">
    <location>
        <begin position="1"/>
        <end position="19"/>
    </location>
</feature>
<dbReference type="PANTHER" id="PTHR37834">
    <property type="entry name" value="GDSL-LIKE LIPASE/ACYLHYDROLASE DOMAIN PROTEIN (AFU_ORTHOLOGUE AFUA_2G00620)"/>
    <property type="match status" value="1"/>
</dbReference>
<dbReference type="InterPro" id="IPR036514">
    <property type="entry name" value="SGNH_hydro_sf"/>
</dbReference>
<dbReference type="InterPro" id="IPR052762">
    <property type="entry name" value="PCW_deacetylase/CE"/>
</dbReference>
<dbReference type="Gene3D" id="3.40.50.1110">
    <property type="entry name" value="SGNH hydrolase"/>
    <property type="match status" value="1"/>
</dbReference>
<comment type="caution">
    <text evidence="2">The sequence shown here is derived from an EMBL/GenBank/DDBJ whole genome shotgun (WGS) entry which is preliminary data.</text>
</comment>
<protein>
    <submittedName>
        <fullName evidence="2">Uncharacterized protein</fullName>
    </submittedName>
</protein>
<dbReference type="SUPFAM" id="SSF52266">
    <property type="entry name" value="SGNH hydrolase"/>
    <property type="match status" value="1"/>
</dbReference>
<accession>A0A9W7FH98</accession>
<dbReference type="AlphaFoldDB" id="A0A9W7FH98"/>
<evidence type="ECO:0000313" key="2">
    <source>
        <dbReference type="EMBL" id="GMI12061.1"/>
    </source>
</evidence>